<organism evidence="2 3">
    <name type="scientific">Rhodococcus olei</name>
    <dbReference type="NCBI Taxonomy" id="2161675"/>
    <lineage>
        <taxon>Bacteria</taxon>
        <taxon>Bacillati</taxon>
        <taxon>Actinomycetota</taxon>
        <taxon>Actinomycetes</taxon>
        <taxon>Mycobacteriales</taxon>
        <taxon>Nocardiaceae</taxon>
        <taxon>Rhodococcus</taxon>
    </lineage>
</organism>
<protein>
    <submittedName>
        <fullName evidence="2">Membrane protein</fullName>
    </submittedName>
</protein>
<accession>A0ABP8PDV4</accession>
<name>A0ABP8PDV4_9NOCA</name>
<feature type="transmembrane region" description="Helical" evidence="1">
    <location>
        <begin position="152"/>
        <end position="177"/>
    </location>
</feature>
<dbReference type="EMBL" id="BAABFB010000059">
    <property type="protein sequence ID" value="GAA4484651.1"/>
    <property type="molecule type" value="Genomic_DNA"/>
</dbReference>
<keyword evidence="1" id="KW-0472">Membrane</keyword>
<proteinExistence type="predicted"/>
<evidence type="ECO:0000313" key="2">
    <source>
        <dbReference type="EMBL" id="GAA4484651.1"/>
    </source>
</evidence>
<comment type="caution">
    <text evidence="2">The sequence shown here is derived from an EMBL/GenBank/DDBJ whole genome shotgun (WGS) entry which is preliminary data.</text>
</comment>
<dbReference type="RefSeq" id="WP_345348614.1">
    <property type="nucleotide sequence ID" value="NZ_BAABFB010000059.1"/>
</dbReference>
<evidence type="ECO:0000313" key="3">
    <source>
        <dbReference type="Proteomes" id="UP001501183"/>
    </source>
</evidence>
<keyword evidence="3" id="KW-1185">Reference proteome</keyword>
<sequence>MWRDARGYAALTWRSLRRSHDPLRRRVDRVEGTLAVAVAVLLVALLPLAVWLGALVGDQQTAIAHQQARDFRQVTATTAADSAADSVSPDPTPVATVESAPAHWEWAGVTHRADVAVDPGTRAGTEVQIWVDPDGDLASRPISPSDAATSGIFVAVFTWVSGALVAFTGFLAARGVLNRRRDREWSREIREFLGTATSY</sequence>
<dbReference type="PANTHER" id="PTHR42305:SF1">
    <property type="entry name" value="MEMBRANE PROTEIN RV1733C-RELATED"/>
    <property type="match status" value="1"/>
</dbReference>
<dbReference type="PANTHER" id="PTHR42305">
    <property type="entry name" value="MEMBRANE PROTEIN RV1733C-RELATED"/>
    <property type="match status" value="1"/>
</dbReference>
<keyword evidence="1" id="KW-0812">Transmembrane</keyword>
<gene>
    <name evidence="2" type="ORF">GCM10023094_38230</name>
</gene>
<dbReference type="InterPro" id="IPR039708">
    <property type="entry name" value="MT1774/Rv1733c-like"/>
</dbReference>
<evidence type="ECO:0000256" key="1">
    <source>
        <dbReference type="SAM" id="Phobius"/>
    </source>
</evidence>
<dbReference type="Proteomes" id="UP001501183">
    <property type="component" value="Unassembled WGS sequence"/>
</dbReference>
<feature type="transmembrane region" description="Helical" evidence="1">
    <location>
        <begin position="34"/>
        <end position="54"/>
    </location>
</feature>
<keyword evidence="1" id="KW-1133">Transmembrane helix</keyword>
<reference evidence="3" key="1">
    <citation type="journal article" date="2019" name="Int. J. Syst. Evol. Microbiol.">
        <title>The Global Catalogue of Microorganisms (GCM) 10K type strain sequencing project: providing services to taxonomists for standard genome sequencing and annotation.</title>
        <authorList>
            <consortium name="The Broad Institute Genomics Platform"/>
            <consortium name="The Broad Institute Genome Sequencing Center for Infectious Disease"/>
            <person name="Wu L."/>
            <person name="Ma J."/>
        </authorList>
    </citation>
    <scope>NUCLEOTIDE SEQUENCE [LARGE SCALE GENOMIC DNA]</scope>
    <source>
        <strain evidence="3">JCM 32206</strain>
    </source>
</reference>